<gene>
    <name evidence="3" type="ORF">DES51_101260</name>
</gene>
<evidence type="ECO:0000256" key="1">
    <source>
        <dbReference type="ARBA" id="ARBA00023125"/>
    </source>
</evidence>
<dbReference type="Pfam" id="PF01381">
    <property type="entry name" value="HTH_3"/>
    <property type="match status" value="1"/>
</dbReference>
<organism evidence="3 4">
    <name type="scientific">Dielma fastidiosa</name>
    <dbReference type="NCBI Taxonomy" id="1034346"/>
    <lineage>
        <taxon>Bacteria</taxon>
        <taxon>Bacillati</taxon>
        <taxon>Bacillota</taxon>
        <taxon>Erysipelotrichia</taxon>
        <taxon>Erysipelotrichales</taxon>
        <taxon>Erysipelotrichaceae</taxon>
        <taxon>Dielma</taxon>
    </lineage>
</organism>
<sequence>MTQLKLRIAENRRKLGLTQEQLANQLGISAGAVSKWENGSTAPDISLLPPLARALHITLDELFDFQIQLTPQAIKDIKDEVRTCMLQESYADGLRLLNHYLRQYPANGSLLLSAGTLIMMYAPLAENADETFINEQYQKAASYLQAVIDQQDPKLTNSAMFSKAYCLLSLQAYDECEKLLKSLQEQTIDASAIILSLYEKQERFEEARHACQGLLLQEINKCISTLSVLARLSEDKEQMPLLVLSSQLEELFQIPQGSSQLLLCHCCLSKQNYSEAAHYFKTYIERTCTSSYNYDKHPIFKGIRLEVNEENQRSVRKHLLESLLKDEKYEVMSGYSDYDEAIQLIKTAIDNNV</sequence>
<dbReference type="PANTHER" id="PTHR46558">
    <property type="entry name" value="TRACRIPTIONAL REGULATORY PROTEIN-RELATED-RELATED"/>
    <property type="match status" value="1"/>
</dbReference>
<dbReference type="SUPFAM" id="SSF48452">
    <property type="entry name" value="TPR-like"/>
    <property type="match status" value="1"/>
</dbReference>
<dbReference type="SUPFAM" id="SSF47413">
    <property type="entry name" value="lambda repressor-like DNA-binding domains"/>
    <property type="match status" value="1"/>
</dbReference>
<proteinExistence type="predicted"/>
<protein>
    <submittedName>
        <fullName evidence="3">DNA-binding XRE family transcriptional regulator</fullName>
    </submittedName>
</protein>
<dbReference type="SMART" id="SM00530">
    <property type="entry name" value="HTH_XRE"/>
    <property type="match status" value="1"/>
</dbReference>
<evidence type="ECO:0000313" key="4">
    <source>
        <dbReference type="Proteomes" id="UP000247612"/>
    </source>
</evidence>
<accession>A0A318KVQ5</accession>
<dbReference type="Gene3D" id="1.25.40.10">
    <property type="entry name" value="Tetratricopeptide repeat domain"/>
    <property type="match status" value="1"/>
</dbReference>
<feature type="domain" description="HTH cro/C1-type" evidence="2">
    <location>
        <begin position="8"/>
        <end position="62"/>
    </location>
</feature>
<dbReference type="AlphaFoldDB" id="A0A318KVQ5"/>
<comment type="caution">
    <text evidence="3">The sequence shown here is derived from an EMBL/GenBank/DDBJ whole genome shotgun (WGS) entry which is preliminary data.</text>
</comment>
<keyword evidence="1 3" id="KW-0238">DNA-binding</keyword>
<dbReference type="RefSeq" id="WP_022936565.1">
    <property type="nucleotide sequence ID" value="NZ_CABKRQ010000001.1"/>
</dbReference>
<dbReference type="GO" id="GO:0003677">
    <property type="term" value="F:DNA binding"/>
    <property type="evidence" value="ECO:0007669"/>
    <property type="project" value="UniProtKB-KW"/>
</dbReference>
<dbReference type="InterPro" id="IPR010982">
    <property type="entry name" value="Lambda_DNA-bd_dom_sf"/>
</dbReference>
<dbReference type="PROSITE" id="PS50943">
    <property type="entry name" value="HTH_CROC1"/>
    <property type="match status" value="1"/>
</dbReference>
<dbReference type="OrthoDB" id="9812495at2"/>
<evidence type="ECO:0000313" key="3">
    <source>
        <dbReference type="EMBL" id="PXX81649.1"/>
    </source>
</evidence>
<evidence type="ECO:0000259" key="2">
    <source>
        <dbReference type="PROSITE" id="PS50943"/>
    </source>
</evidence>
<dbReference type="EMBL" id="QJKH01000001">
    <property type="protein sequence ID" value="PXX81649.1"/>
    <property type="molecule type" value="Genomic_DNA"/>
</dbReference>
<dbReference type="InterPro" id="IPR001387">
    <property type="entry name" value="Cro/C1-type_HTH"/>
</dbReference>
<dbReference type="Gene3D" id="1.10.260.40">
    <property type="entry name" value="lambda repressor-like DNA-binding domains"/>
    <property type="match status" value="1"/>
</dbReference>
<dbReference type="Proteomes" id="UP000247612">
    <property type="component" value="Unassembled WGS sequence"/>
</dbReference>
<dbReference type="PANTHER" id="PTHR46558:SF11">
    <property type="entry name" value="HTH-TYPE TRANSCRIPTIONAL REGULATOR XRE"/>
    <property type="match status" value="1"/>
</dbReference>
<name>A0A318KVQ5_9FIRM</name>
<reference evidence="3 4" key="1">
    <citation type="submission" date="2018-05" db="EMBL/GenBank/DDBJ databases">
        <title>Genomic Encyclopedia of Type Strains, Phase IV (KMG-IV): sequencing the most valuable type-strain genomes for metagenomic binning, comparative biology and taxonomic classification.</title>
        <authorList>
            <person name="Goeker M."/>
        </authorList>
    </citation>
    <scope>NUCLEOTIDE SEQUENCE [LARGE SCALE GENOMIC DNA]</scope>
    <source>
        <strain evidence="3 4">JC118</strain>
    </source>
</reference>
<dbReference type="CDD" id="cd00093">
    <property type="entry name" value="HTH_XRE"/>
    <property type="match status" value="1"/>
</dbReference>
<keyword evidence="4" id="KW-1185">Reference proteome</keyword>
<dbReference type="InterPro" id="IPR011990">
    <property type="entry name" value="TPR-like_helical_dom_sf"/>
</dbReference>
<dbReference type="STRING" id="1034346.GCA_000313565_00257"/>